<keyword evidence="5 8" id="KW-0862">Zinc</keyword>
<proteinExistence type="inferred from homology"/>
<dbReference type="FunFam" id="3.20.20.140:FF:000022">
    <property type="entry name" value="Guanine deaminase"/>
    <property type="match status" value="1"/>
</dbReference>
<sequence length="483" mass="53665">MVSLREQLYRLVAFHGTFIDTPVLGQLRVREECTVVVHMTDDGCGTIVLIRDHCEPMDAVREYDPTVHESDVKIVAATDGSGSQFFFPGFIDTHIHASQYPNCGLFGKSTLLDWLETYTFPLEASLADLDIASDVYTSVIKRTLSAGTTTATYYTTIDTESSKLMGTLCSKLGQRALIGKVCMDQNAPDYYIEDAKDSIESCKEMISFFKNDLNDPRVNAIITPRFAPSCSKDLLAALGALAKENELHIQTHLSENNKEISWVKSLFPECKSYTDVYYQHGLLGERTVLAHCIHCSEDEADLIKKTNSGVSHCPVSNSALASGECRVKWWLQKGVSVGLGTDVSGGYSADILLSARHAHLVSRHLAMKTDEEKEKINVMLSVNECLYLATMGGAGVLHMQDQIGSFDVGKQFDTQLISLDVPNSNVQLFYWQKLNGTKAIKGIRNQPPLLNHEDIIAKWFFNGDDRNVKYTWVSGQLVHSKDI</sequence>
<dbReference type="Gene3D" id="2.30.40.10">
    <property type="entry name" value="Urease, subunit C, domain 1"/>
    <property type="match status" value="1"/>
</dbReference>
<comment type="cofactor">
    <cofactor evidence="8">
        <name>Zn(2+)</name>
        <dbReference type="ChEBI" id="CHEBI:29105"/>
    </cofactor>
    <text evidence="8">Binds 1 zinc ion per subunit.</text>
</comment>
<dbReference type="PhylomeDB" id="A0A0W0E1K7"/>
<keyword evidence="4 8" id="KW-0378">Hydrolase</keyword>
<dbReference type="Proteomes" id="UP000054886">
    <property type="component" value="Unassembled WGS sequence"/>
</dbReference>
<dbReference type="GO" id="GO:0006147">
    <property type="term" value="P:guanine catabolic process"/>
    <property type="evidence" value="ECO:0007669"/>
    <property type="project" value="UniProtKB-UniRule"/>
</dbReference>
<comment type="similarity">
    <text evidence="2 8">Belongs to the metallo-dependent hydrolases superfamily. ATZ/TRZ family.</text>
</comment>
<evidence type="ECO:0000256" key="2">
    <source>
        <dbReference type="ARBA" id="ARBA00006745"/>
    </source>
</evidence>
<dbReference type="EC" id="3.5.4.3" evidence="8"/>
<organism evidence="10 11">
    <name type="scientific">Candida glabrata</name>
    <name type="common">Yeast</name>
    <name type="synonym">Torulopsis glabrata</name>
    <dbReference type="NCBI Taxonomy" id="5478"/>
    <lineage>
        <taxon>Eukaryota</taxon>
        <taxon>Fungi</taxon>
        <taxon>Dikarya</taxon>
        <taxon>Ascomycota</taxon>
        <taxon>Saccharomycotina</taxon>
        <taxon>Saccharomycetes</taxon>
        <taxon>Saccharomycetales</taxon>
        <taxon>Saccharomycetaceae</taxon>
        <taxon>Nakaseomyces</taxon>
    </lineage>
</organism>
<name>A0A0W0E1K7_CANGB</name>
<evidence type="ECO:0000256" key="4">
    <source>
        <dbReference type="ARBA" id="ARBA00022801"/>
    </source>
</evidence>
<dbReference type="GO" id="GO:0005829">
    <property type="term" value="C:cytosol"/>
    <property type="evidence" value="ECO:0007669"/>
    <property type="project" value="TreeGrafter"/>
</dbReference>
<comment type="caution">
    <text evidence="10">The sequence shown here is derived from an EMBL/GenBank/DDBJ whole genome shotgun (WGS) entry which is preliminary data.</text>
</comment>
<dbReference type="UniPathway" id="UPA00603">
    <property type="reaction ID" value="UER00660"/>
</dbReference>
<dbReference type="InterPro" id="IPR011059">
    <property type="entry name" value="Metal-dep_hydrolase_composite"/>
</dbReference>
<comment type="function">
    <text evidence="7 8">Catalyzes the hydrolytic deamination of guanine, producing xanthine and ammonia.</text>
</comment>
<dbReference type="InterPro" id="IPR014311">
    <property type="entry name" value="Guanine_deaminase"/>
</dbReference>
<dbReference type="InterPro" id="IPR051607">
    <property type="entry name" value="Metallo-dep_hydrolases"/>
</dbReference>
<dbReference type="AlphaFoldDB" id="A0A0W0E1K7"/>
<comment type="pathway">
    <text evidence="1 8">Purine metabolism; guanine degradation; xanthine from guanine: step 1/1.</text>
</comment>
<dbReference type="Gene3D" id="3.20.20.140">
    <property type="entry name" value="Metal-dependent hydrolases"/>
    <property type="match status" value="1"/>
</dbReference>
<reference evidence="10 11" key="1">
    <citation type="submission" date="2015-10" db="EMBL/GenBank/DDBJ databases">
        <title>Draft genomes sequences of Candida glabrata isolates 1A, 1B, 2A, 2B, 3A and 3B.</title>
        <authorList>
            <person name="Haavelsrud O.E."/>
            <person name="Gaustad P."/>
        </authorList>
    </citation>
    <scope>NUCLEOTIDE SEQUENCE [LARGE SCALE GENOMIC DNA]</scope>
    <source>
        <strain evidence="10">910700640</strain>
    </source>
</reference>
<dbReference type="OMA" id="CVHMNDS"/>
<evidence type="ECO:0000256" key="7">
    <source>
        <dbReference type="ARBA" id="ARBA00056079"/>
    </source>
</evidence>
<feature type="domain" description="Amidohydrolase-related" evidence="9">
    <location>
        <begin position="87"/>
        <end position="478"/>
    </location>
</feature>
<dbReference type="Pfam" id="PF01979">
    <property type="entry name" value="Amidohydro_1"/>
    <property type="match status" value="1"/>
</dbReference>
<evidence type="ECO:0000256" key="6">
    <source>
        <dbReference type="ARBA" id="ARBA00051148"/>
    </source>
</evidence>
<dbReference type="VEuPathDB" id="FungiDB:GVI51_C05335"/>
<gene>
    <name evidence="10" type="ORF">AO440_000599</name>
</gene>
<dbReference type="SUPFAM" id="SSF51556">
    <property type="entry name" value="Metallo-dependent hydrolases"/>
    <property type="match status" value="1"/>
</dbReference>
<dbReference type="GO" id="GO:0008892">
    <property type="term" value="F:guanine deaminase activity"/>
    <property type="evidence" value="ECO:0007669"/>
    <property type="project" value="UniProtKB-UniRule"/>
</dbReference>
<dbReference type="PANTHER" id="PTHR11271:SF6">
    <property type="entry name" value="GUANINE DEAMINASE"/>
    <property type="match status" value="1"/>
</dbReference>
<dbReference type="VEuPathDB" id="FungiDB:GWK60_C05071"/>
<evidence type="ECO:0000256" key="1">
    <source>
        <dbReference type="ARBA" id="ARBA00004984"/>
    </source>
</evidence>
<dbReference type="NCBIfam" id="TIGR02967">
    <property type="entry name" value="guan_deamin"/>
    <property type="match status" value="1"/>
</dbReference>
<dbReference type="VEuPathDB" id="FungiDB:CAGL0C05555g"/>
<evidence type="ECO:0000313" key="11">
    <source>
        <dbReference type="Proteomes" id="UP000054886"/>
    </source>
</evidence>
<evidence type="ECO:0000259" key="9">
    <source>
        <dbReference type="Pfam" id="PF01979"/>
    </source>
</evidence>
<dbReference type="VEuPathDB" id="FungiDB:B1J91_C05555g"/>
<keyword evidence="3 8" id="KW-0479">Metal-binding</keyword>
<dbReference type="EMBL" id="LLZZ01000174">
    <property type="protein sequence ID" value="KTA96085.1"/>
    <property type="molecule type" value="Genomic_DNA"/>
</dbReference>
<accession>A0A0W0E1K7</accession>
<dbReference type="InterPro" id="IPR006680">
    <property type="entry name" value="Amidohydro-rel"/>
</dbReference>
<dbReference type="PANTHER" id="PTHR11271">
    <property type="entry name" value="GUANINE DEAMINASE"/>
    <property type="match status" value="1"/>
</dbReference>
<evidence type="ECO:0000313" key="10">
    <source>
        <dbReference type="EMBL" id="KTA96085.1"/>
    </source>
</evidence>
<evidence type="ECO:0000256" key="3">
    <source>
        <dbReference type="ARBA" id="ARBA00022723"/>
    </source>
</evidence>
<dbReference type="InterPro" id="IPR032466">
    <property type="entry name" value="Metal_Hydrolase"/>
</dbReference>
<protein>
    <recommendedName>
        <fullName evidence="8">Guanine deaminase</fullName>
        <shortName evidence="8">Guanase</shortName>
        <ecNumber evidence="8">3.5.4.3</ecNumber>
    </recommendedName>
    <alternativeName>
        <fullName evidence="8">Guanine aminohydrolase</fullName>
    </alternativeName>
</protein>
<evidence type="ECO:0000256" key="8">
    <source>
        <dbReference type="RuleBase" id="RU366009"/>
    </source>
</evidence>
<dbReference type="GO" id="GO:0008270">
    <property type="term" value="F:zinc ion binding"/>
    <property type="evidence" value="ECO:0007669"/>
    <property type="project" value="UniProtKB-UniRule"/>
</dbReference>
<evidence type="ECO:0000256" key="5">
    <source>
        <dbReference type="ARBA" id="ARBA00022833"/>
    </source>
</evidence>
<comment type="catalytic activity">
    <reaction evidence="6 8">
        <text>guanine + H2O + H(+) = xanthine + NH4(+)</text>
        <dbReference type="Rhea" id="RHEA:14665"/>
        <dbReference type="ChEBI" id="CHEBI:15377"/>
        <dbReference type="ChEBI" id="CHEBI:15378"/>
        <dbReference type="ChEBI" id="CHEBI:16235"/>
        <dbReference type="ChEBI" id="CHEBI:17712"/>
        <dbReference type="ChEBI" id="CHEBI:28938"/>
        <dbReference type="EC" id="3.5.4.3"/>
    </reaction>
</comment>